<dbReference type="Pfam" id="PF15264">
    <property type="entry name" value="TSSC4"/>
    <property type="match status" value="1"/>
</dbReference>
<feature type="region of interest" description="Disordered" evidence="11">
    <location>
        <begin position="35"/>
        <end position="68"/>
    </location>
</feature>
<proteinExistence type="inferred from homology"/>
<dbReference type="AlphaFoldDB" id="A0AAD8A9N3"/>
<dbReference type="GO" id="GO:0006397">
    <property type="term" value="P:mRNA processing"/>
    <property type="evidence" value="ECO:0007669"/>
    <property type="project" value="UniProtKB-KW"/>
</dbReference>
<dbReference type="Proteomes" id="UP001233999">
    <property type="component" value="Unassembled WGS sequence"/>
</dbReference>
<evidence type="ECO:0000256" key="2">
    <source>
        <dbReference type="ARBA" id="ARBA00004496"/>
    </source>
</evidence>
<comment type="similarity">
    <text evidence="3">Belongs to the TSSC4 family.</text>
</comment>
<keyword evidence="5" id="KW-0507">mRNA processing</keyword>
<evidence type="ECO:0000256" key="11">
    <source>
        <dbReference type="SAM" id="MobiDB-lite"/>
    </source>
</evidence>
<evidence type="ECO:0000256" key="1">
    <source>
        <dbReference type="ARBA" id="ARBA00004123"/>
    </source>
</evidence>
<evidence type="ECO:0000256" key="3">
    <source>
        <dbReference type="ARBA" id="ARBA00010362"/>
    </source>
</evidence>
<dbReference type="GO" id="GO:0008380">
    <property type="term" value="P:RNA splicing"/>
    <property type="evidence" value="ECO:0007669"/>
    <property type="project" value="UniProtKB-KW"/>
</dbReference>
<comment type="subcellular location">
    <subcellularLocation>
        <location evidence="2">Cytoplasm</location>
    </subcellularLocation>
    <subcellularLocation>
        <location evidence="1">Nucleus</location>
    </subcellularLocation>
</comment>
<dbReference type="InterPro" id="IPR029338">
    <property type="entry name" value="TSSC4"/>
</dbReference>
<dbReference type="PANTHER" id="PTHR13445">
    <property type="entry name" value="TUMOR SUPPRESSING SUBTRANSFERABLE CANDIDATE 4 TSSC4"/>
    <property type="match status" value="1"/>
</dbReference>
<dbReference type="EMBL" id="JASPKZ010002700">
    <property type="protein sequence ID" value="KAJ9594997.1"/>
    <property type="molecule type" value="Genomic_DNA"/>
</dbReference>
<reference evidence="12" key="2">
    <citation type="submission" date="2023-05" db="EMBL/GenBank/DDBJ databases">
        <authorList>
            <person name="Fouks B."/>
        </authorList>
    </citation>
    <scope>NUCLEOTIDE SEQUENCE</scope>
    <source>
        <strain evidence="12">Stay&amp;Tobe</strain>
        <tissue evidence="12">Testes</tissue>
    </source>
</reference>
<dbReference type="PANTHER" id="PTHR13445:SF3">
    <property type="entry name" value="U5 SMALL NUCLEAR RIBONUCLEOPROTEIN TSSC4"/>
    <property type="match status" value="1"/>
</dbReference>
<comment type="function">
    <text evidence="10">Protein associated with the U5 snRNP, during its maturation and its post-splicing recycling and which is required for spliceosomal tri-snRNP complex assembly in the nucleus. Has a molecular sequestering activity and transiently hinders SNRNP200 binding sites for constitutive splicing factors that intervene later during the assembly of the spliceosome and splicing. Together with its molecular sequestering activity, may also function as a molecular adapter and placeholder, coordinating the assembly of the U5 snRNP and its association with the U4/U6 di-snRNP.</text>
</comment>
<keyword evidence="7" id="KW-0508">mRNA splicing</keyword>
<accession>A0AAD8A9N3</accession>
<keyword evidence="13" id="KW-1185">Reference proteome</keyword>
<sequence>MVGYEDPTFYIKGGDMGFADRQKNIFDLLTVAEKEKNERQSKPDVEMECENSGKSNDNTVISRKRSRSQMKQFRGKESIFKKPDVQPYRFKDKDNIPDHRKNPHKWIKYSLADVSQDDMSDRSNTAAALSFLKEMEQRKESIEMQVEILPSEITFKQPRNKSKLLVHHDSTVNIVAESSNMIDEDEKPSFRSTKLVMPEYVVGMTKKKEKKKSQKCDRLLKNETVTSGITLHHLIEEDE</sequence>
<comment type="caution">
    <text evidence="12">The sequence shown here is derived from an EMBL/GenBank/DDBJ whole genome shotgun (WGS) entry which is preliminary data.</text>
</comment>
<evidence type="ECO:0000256" key="4">
    <source>
        <dbReference type="ARBA" id="ARBA00022490"/>
    </source>
</evidence>
<evidence type="ECO:0000256" key="10">
    <source>
        <dbReference type="ARBA" id="ARBA00045970"/>
    </source>
</evidence>
<evidence type="ECO:0000256" key="6">
    <source>
        <dbReference type="ARBA" id="ARBA00022728"/>
    </source>
</evidence>
<dbReference type="GO" id="GO:0005737">
    <property type="term" value="C:cytoplasm"/>
    <property type="evidence" value="ECO:0007669"/>
    <property type="project" value="UniProtKB-SubCell"/>
</dbReference>
<evidence type="ECO:0000313" key="12">
    <source>
        <dbReference type="EMBL" id="KAJ9594997.1"/>
    </source>
</evidence>
<keyword evidence="4" id="KW-0963">Cytoplasm</keyword>
<evidence type="ECO:0000256" key="5">
    <source>
        <dbReference type="ARBA" id="ARBA00022664"/>
    </source>
</evidence>
<keyword evidence="8" id="KW-0539">Nucleus</keyword>
<evidence type="ECO:0000256" key="9">
    <source>
        <dbReference type="ARBA" id="ARBA00035304"/>
    </source>
</evidence>
<evidence type="ECO:0000256" key="8">
    <source>
        <dbReference type="ARBA" id="ARBA00023242"/>
    </source>
</evidence>
<evidence type="ECO:0000256" key="7">
    <source>
        <dbReference type="ARBA" id="ARBA00023187"/>
    </source>
</evidence>
<name>A0AAD8A9N3_DIPPU</name>
<organism evidence="12 13">
    <name type="scientific">Diploptera punctata</name>
    <name type="common">Pacific beetle cockroach</name>
    <dbReference type="NCBI Taxonomy" id="6984"/>
    <lineage>
        <taxon>Eukaryota</taxon>
        <taxon>Metazoa</taxon>
        <taxon>Ecdysozoa</taxon>
        <taxon>Arthropoda</taxon>
        <taxon>Hexapoda</taxon>
        <taxon>Insecta</taxon>
        <taxon>Pterygota</taxon>
        <taxon>Neoptera</taxon>
        <taxon>Polyneoptera</taxon>
        <taxon>Dictyoptera</taxon>
        <taxon>Blattodea</taxon>
        <taxon>Blaberoidea</taxon>
        <taxon>Blaberidae</taxon>
        <taxon>Diplopterinae</taxon>
        <taxon>Diploptera</taxon>
    </lineage>
</organism>
<gene>
    <name evidence="12" type="ORF">L9F63_013719</name>
</gene>
<feature type="compositionally biased region" description="Basic and acidic residues" evidence="11">
    <location>
        <begin position="35"/>
        <end position="45"/>
    </location>
</feature>
<protein>
    <recommendedName>
        <fullName evidence="9">U5 small nuclear ribonucleoprotein TSSC4</fullName>
    </recommendedName>
</protein>
<evidence type="ECO:0000313" key="13">
    <source>
        <dbReference type="Proteomes" id="UP001233999"/>
    </source>
</evidence>
<keyword evidence="6" id="KW-0747">Spliceosome</keyword>
<feature type="compositionally biased region" description="Polar residues" evidence="11">
    <location>
        <begin position="52"/>
        <end position="61"/>
    </location>
</feature>
<reference evidence="12" key="1">
    <citation type="journal article" date="2023" name="IScience">
        <title>Live-bearing cockroach genome reveals convergent evolutionary mechanisms linked to viviparity in insects and beyond.</title>
        <authorList>
            <person name="Fouks B."/>
            <person name="Harrison M.C."/>
            <person name="Mikhailova A.A."/>
            <person name="Marchal E."/>
            <person name="English S."/>
            <person name="Carruthers M."/>
            <person name="Jennings E.C."/>
            <person name="Chiamaka E.L."/>
            <person name="Frigard R.A."/>
            <person name="Pippel M."/>
            <person name="Attardo G.M."/>
            <person name="Benoit J.B."/>
            <person name="Bornberg-Bauer E."/>
            <person name="Tobe S.S."/>
        </authorList>
    </citation>
    <scope>NUCLEOTIDE SEQUENCE</scope>
    <source>
        <strain evidence="12">Stay&amp;Tobe</strain>
    </source>
</reference>
<dbReference type="GO" id="GO:0005681">
    <property type="term" value="C:spliceosomal complex"/>
    <property type="evidence" value="ECO:0007669"/>
    <property type="project" value="UniProtKB-KW"/>
</dbReference>